<feature type="signal peptide" evidence="1">
    <location>
        <begin position="1"/>
        <end position="18"/>
    </location>
</feature>
<protein>
    <submittedName>
        <fullName evidence="3">Uncharacterized protein LOC101855904</fullName>
    </submittedName>
</protein>
<dbReference type="RefSeq" id="XP_005109252.2">
    <property type="nucleotide sequence ID" value="XM_005109195.3"/>
</dbReference>
<dbReference type="Proteomes" id="UP000694888">
    <property type="component" value="Unplaced"/>
</dbReference>
<dbReference type="InterPro" id="IPR051588">
    <property type="entry name" value="Cobalamin_Transport"/>
</dbReference>
<dbReference type="Gene3D" id="2.170.130.30">
    <property type="match status" value="1"/>
</dbReference>
<organism evidence="2 3">
    <name type="scientific">Aplysia californica</name>
    <name type="common">California sea hare</name>
    <dbReference type="NCBI Taxonomy" id="6500"/>
    <lineage>
        <taxon>Eukaryota</taxon>
        <taxon>Metazoa</taxon>
        <taxon>Spiralia</taxon>
        <taxon>Lophotrochozoa</taxon>
        <taxon>Mollusca</taxon>
        <taxon>Gastropoda</taxon>
        <taxon>Heterobranchia</taxon>
        <taxon>Euthyneura</taxon>
        <taxon>Tectipleura</taxon>
        <taxon>Aplysiida</taxon>
        <taxon>Aplysioidea</taxon>
        <taxon>Aplysiidae</taxon>
        <taxon>Aplysia</taxon>
    </lineage>
</organism>
<keyword evidence="1" id="KW-0732">Signal</keyword>
<gene>
    <name evidence="3" type="primary">LOC101855904</name>
</gene>
<feature type="chain" id="PRO_5046371585" evidence="1">
    <location>
        <begin position="19"/>
        <end position="159"/>
    </location>
</feature>
<reference evidence="3" key="1">
    <citation type="submission" date="2025-08" db="UniProtKB">
        <authorList>
            <consortium name="RefSeq"/>
        </authorList>
    </citation>
    <scope>IDENTIFICATION</scope>
</reference>
<name>A0ABM0K5K3_APLCA</name>
<accession>A0ABM0K5K3</accession>
<evidence type="ECO:0000313" key="3">
    <source>
        <dbReference type="RefSeq" id="XP_005109252.2"/>
    </source>
</evidence>
<dbReference type="GeneID" id="101855904"/>
<proteinExistence type="predicted"/>
<evidence type="ECO:0000313" key="2">
    <source>
        <dbReference type="Proteomes" id="UP000694888"/>
    </source>
</evidence>
<dbReference type="PANTHER" id="PTHR10559:SF18">
    <property type="entry name" value="TRANSCOBALAMIN II"/>
    <property type="match status" value="1"/>
</dbReference>
<keyword evidence="2" id="KW-1185">Reference proteome</keyword>
<evidence type="ECO:0000256" key="1">
    <source>
        <dbReference type="SAM" id="SignalP"/>
    </source>
</evidence>
<dbReference type="PANTHER" id="PTHR10559">
    <property type="entry name" value="TRANSCOBALAMIN-1/GASTRIC INTRINSIC FACTOR"/>
    <property type="match status" value="1"/>
</dbReference>
<sequence length="159" mass="17349">MMWSCFLALALAVSFANGKSFNPKMDNEGAILPPDLPAVCGTTCGPPITVTLKVKNQHQAPYFESEMQLSGSPQRTLFSMMQEAADKNPSFNFAVSYHGSVSGFHVTTINQLASSLDTKTYWKILEHPMGNSLSQGVSDYVPLDGAVVMFNFTTWATQD</sequence>